<comment type="subcellular location">
    <subcellularLocation>
        <location evidence="1 10">Membrane</location>
        <topology evidence="1 10">Multi-pass membrane protein</topology>
    </subcellularLocation>
</comment>
<keyword evidence="14" id="KW-1185">Reference proteome</keyword>
<dbReference type="GO" id="GO:0016020">
    <property type="term" value="C:membrane"/>
    <property type="evidence" value="ECO:0007669"/>
    <property type="project" value="UniProtKB-SubCell"/>
</dbReference>
<comment type="function">
    <text evidence="10">Potassium transporter.</text>
</comment>
<dbReference type="PANTHER" id="PTHR30540:SF14">
    <property type="entry name" value="POTASSIUM TRANSPORTER 1"/>
    <property type="match status" value="1"/>
</dbReference>
<dbReference type="InterPro" id="IPR053951">
    <property type="entry name" value="K_trans_N"/>
</dbReference>
<evidence type="ECO:0000256" key="2">
    <source>
        <dbReference type="ARBA" id="ARBA00008440"/>
    </source>
</evidence>
<comment type="caution">
    <text evidence="10">Lacks conserved residue(s) required for the propagation of feature annotation.</text>
</comment>
<evidence type="ECO:0000256" key="7">
    <source>
        <dbReference type="ARBA" id="ARBA00022989"/>
    </source>
</evidence>
<dbReference type="GO" id="GO:0015079">
    <property type="term" value="F:potassium ion transmembrane transporter activity"/>
    <property type="evidence" value="ECO:0007669"/>
    <property type="project" value="UniProtKB-UniRule"/>
</dbReference>
<feature type="transmembrane region" description="Helical" evidence="10">
    <location>
        <begin position="304"/>
        <end position="324"/>
    </location>
</feature>
<feature type="transmembrane region" description="Helical" evidence="10">
    <location>
        <begin position="223"/>
        <end position="247"/>
    </location>
</feature>
<feature type="transmembrane region" description="Helical" evidence="10">
    <location>
        <begin position="71"/>
        <end position="92"/>
    </location>
</feature>
<reference evidence="13 14" key="1">
    <citation type="journal article" date="2022" name="Nat. Plants">
        <title>Genomes of leafy and leafless Platanthera orchids illuminate the evolution of mycoheterotrophy.</title>
        <authorList>
            <person name="Li M.H."/>
            <person name="Liu K.W."/>
            <person name="Li Z."/>
            <person name="Lu H.C."/>
            <person name="Ye Q.L."/>
            <person name="Zhang D."/>
            <person name="Wang J.Y."/>
            <person name="Li Y.F."/>
            <person name="Zhong Z.M."/>
            <person name="Liu X."/>
            <person name="Yu X."/>
            <person name="Liu D.K."/>
            <person name="Tu X.D."/>
            <person name="Liu B."/>
            <person name="Hao Y."/>
            <person name="Liao X.Y."/>
            <person name="Jiang Y.T."/>
            <person name="Sun W.H."/>
            <person name="Chen J."/>
            <person name="Chen Y.Q."/>
            <person name="Ai Y."/>
            <person name="Zhai J.W."/>
            <person name="Wu S.S."/>
            <person name="Zhou Z."/>
            <person name="Hsiao Y.Y."/>
            <person name="Wu W.L."/>
            <person name="Chen Y.Y."/>
            <person name="Lin Y.F."/>
            <person name="Hsu J.L."/>
            <person name="Li C.Y."/>
            <person name="Wang Z.W."/>
            <person name="Zhao X."/>
            <person name="Zhong W.Y."/>
            <person name="Ma X.K."/>
            <person name="Ma L."/>
            <person name="Huang J."/>
            <person name="Chen G.Z."/>
            <person name="Huang M.Z."/>
            <person name="Huang L."/>
            <person name="Peng D.H."/>
            <person name="Luo Y.B."/>
            <person name="Zou S.Q."/>
            <person name="Chen S.P."/>
            <person name="Lan S."/>
            <person name="Tsai W.C."/>
            <person name="Van de Peer Y."/>
            <person name="Liu Z.J."/>
        </authorList>
    </citation>
    <scope>NUCLEOTIDE SEQUENCE [LARGE SCALE GENOMIC DNA]</scope>
    <source>
        <strain evidence="13">Lor287</strain>
    </source>
</reference>
<feature type="transmembrane region" description="Helical" evidence="10">
    <location>
        <begin position="344"/>
        <end position="371"/>
    </location>
</feature>
<proteinExistence type="inferred from homology"/>
<comment type="similarity">
    <text evidence="2 10">Belongs to the HAK/KUP transporter (TC 2.A.72.3) family.</text>
</comment>
<keyword evidence="8 10" id="KW-0406">Ion transport</keyword>
<evidence type="ECO:0000256" key="1">
    <source>
        <dbReference type="ARBA" id="ARBA00004141"/>
    </source>
</evidence>
<accession>A0AAP0FTL1</accession>
<dbReference type="Pfam" id="PF02705">
    <property type="entry name" value="K_trans"/>
    <property type="match status" value="1"/>
</dbReference>
<keyword evidence="5 10" id="KW-0812">Transmembrane</keyword>
<feature type="transmembrane region" description="Helical" evidence="10">
    <location>
        <begin position="455"/>
        <end position="476"/>
    </location>
</feature>
<dbReference type="Proteomes" id="UP001418222">
    <property type="component" value="Unassembled WGS sequence"/>
</dbReference>
<evidence type="ECO:0000313" key="14">
    <source>
        <dbReference type="Proteomes" id="UP001418222"/>
    </source>
</evidence>
<feature type="transmembrane region" description="Helical" evidence="10">
    <location>
        <begin position="482"/>
        <end position="499"/>
    </location>
</feature>
<evidence type="ECO:0000259" key="12">
    <source>
        <dbReference type="Pfam" id="PF22776"/>
    </source>
</evidence>
<evidence type="ECO:0000256" key="6">
    <source>
        <dbReference type="ARBA" id="ARBA00022958"/>
    </source>
</evidence>
<dbReference type="Pfam" id="PF22776">
    <property type="entry name" value="K_trans_C"/>
    <property type="match status" value="1"/>
</dbReference>
<evidence type="ECO:0000256" key="4">
    <source>
        <dbReference type="ARBA" id="ARBA00022538"/>
    </source>
</evidence>
<evidence type="ECO:0000256" key="5">
    <source>
        <dbReference type="ARBA" id="ARBA00022692"/>
    </source>
</evidence>
<evidence type="ECO:0000256" key="8">
    <source>
        <dbReference type="ARBA" id="ARBA00023065"/>
    </source>
</evidence>
<dbReference type="InterPro" id="IPR003855">
    <property type="entry name" value="K+_transporter"/>
</dbReference>
<gene>
    <name evidence="13" type="primary">POT1</name>
    <name evidence="13" type="ORF">KSP39_PZI023712</name>
</gene>
<evidence type="ECO:0000256" key="10">
    <source>
        <dbReference type="RuleBase" id="RU321113"/>
    </source>
</evidence>
<keyword evidence="7 10" id="KW-1133">Transmembrane helix</keyword>
<evidence type="ECO:0000313" key="13">
    <source>
        <dbReference type="EMBL" id="KAK8914238.1"/>
    </source>
</evidence>
<protein>
    <recommendedName>
        <fullName evidence="10">Potassium transporter</fullName>
    </recommendedName>
</protein>
<dbReference type="InterPro" id="IPR053952">
    <property type="entry name" value="K_trans_C"/>
</dbReference>
<keyword evidence="4 10" id="KW-0633">Potassium transport</keyword>
<comment type="caution">
    <text evidence="13">The sequence shown here is derived from an EMBL/GenBank/DDBJ whole genome shotgun (WGS) entry which is preliminary data.</text>
</comment>
<feature type="transmembrane region" description="Helical" evidence="10">
    <location>
        <begin position="426"/>
        <end position="448"/>
    </location>
</feature>
<feature type="domain" description="K+ potassium transporter C-terminal" evidence="12">
    <location>
        <begin position="533"/>
        <end position="720"/>
    </location>
</feature>
<dbReference type="AlphaFoldDB" id="A0AAP0FTL1"/>
<keyword evidence="3" id="KW-0813">Transport</keyword>
<feature type="transmembrane region" description="Helical" evidence="10">
    <location>
        <begin position="273"/>
        <end position="292"/>
    </location>
</feature>
<dbReference type="NCBIfam" id="TIGR00794">
    <property type="entry name" value="kup"/>
    <property type="match status" value="1"/>
</dbReference>
<name>A0AAP0FTL1_9ASPA</name>
<evidence type="ECO:0000259" key="11">
    <source>
        <dbReference type="Pfam" id="PF02705"/>
    </source>
</evidence>
<dbReference type="EMBL" id="JBBWWQ010000021">
    <property type="protein sequence ID" value="KAK8914238.1"/>
    <property type="molecule type" value="Genomic_DNA"/>
</dbReference>
<sequence length="758" mass="84152">MSPSDPHTLAPEEGPKSSNLKKSSYKDVLTLAYQSLGVIYGDLSTSALYVYKTAFSGKLSLHENDEEVFGVFSFIFWTLTLIPLLKYIYFVFSADDNGEGGTFALYSLLCRHARLSVLPNQHADDENVSTYDAEGFVDTRQSVMLNDFFNRYPRSRNVLLLVVLLGTSMAISDGVLTPTISVLSAVSGVRVKITNLHENYVVALSCLILVALFSLQHHGTHRVGFMFAPIVMAWLLCISGIGAYNIFKWNLGIFHAISPVYMYKLLSSTGGEGWVSLGGVVLCITGTETMFANLGHFSSMSIKIAFTFLVYPCLILAYMGEAAFLSKHHDDIHRSFYQAIPETVFWPVFIIATCAAIVGSQAVISATFSIISQCCALNCFPRVKLVHTSNHIFGQIYIPEINWILMCLCLAVTVGLRNTDMIGHAYGLAVTIVVFVTTLLMSLVIIIVRKQKIIAAMAFLLFFGSIELLYISASLLKIPEGGWIPLLLSAIFMGVMYVWNYGTLLKHEFDLQNKVSIQSILDLSPMIGFVRVPGIGLVYTDLATGVPAVFGHFAMNLPAFHQVLIFVCIKSIQVPYVSPHERYLVYRIGPKDQRMFRCIVRYGYRDLPQENDDFESLLVSRIVSFVEDEEDLASDEDRIADPPFSSISAGNDESMQILKAKESGVVYISWNSYAEAKNSSSTIKKLAIDVVYAFLSKNCRSPGILSSVPHSLVLELGMVYCKAPVVFPIVHSEAEAYAMYCQYAHTTGFSVRKEHLTY</sequence>
<dbReference type="PANTHER" id="PTHR30540">
    <property type="entry name" value="OSMOTIC STRESS POTASSIUM TRANSPORTER"/>
    <property type="match status" value="1"/>
</dbReference>
<feature type="transmembrane region" description="Helical" evidence="10">
    <location>
        <begin position="392"/>
        <end position="414"/>
    </location>
</feature>
<evidence type="ECO:0000256" key="9">
    <source>
        <dbReference type="ARBA" id="ARBA00023136"/>
    </source>
</evidence>
<organism evidence="13 14">
    <name type="scientific">Platanthera zijinensis</name>
    <dbReference type="NCBI Taxonomy" id="2320716"/>
    <lineage>
        <taxon>Eukaryota</taxon>
        <taxon>Viridiplantae</taxon>
        <taxon>Streptophyta</taxon>
        <taxon>Embryophyta</taxon>
        <taxon>Tracheophyta</taxon>
        <taxon>Spermatophyta</taxon>
        <taxon>Magnoliopsida</taxon>
        <taxon>Liliopsida</taxon>
        <taxon>Asparagales</taxon>
        <taxon>Orchidaceae</taxon>
        <taxon>Orchidoideae</taxon>
        <taxon>Orchideae</taxon>
        <taxon>Orchidinae</taxon>
        <taxon>Platanthera</taxon>
    </lineage>
</organism>
<feature type="transmembrane region" description="Helical" evidence="10">
    <location>
        <begin position="158"/>
        <end position="180"/>
    </location>
</feature>
<evidence type="ECO:0000256" key="3">
    <source>
        <dbReference type="ARBA" id="ARBA00022448"/>
    </source>
</evidence>
<feature type="transmembrane region" description="Helical" evidence="10">
    <location>
        <begin position="200"/>
        <end position="216"/>
    </location>
</feature>
<keyword evidence="6 10" id="KW-0630">Potassium</keyword>
<keyword evidence="9 10" id="KW-0472">Membrane</keyword>
<feature type="domain" description="K+ potassium transporter integral membrane" evidence="11">
    <location>
        <begin position="31"/>
        <end position="521"/>
    </location>
</feature>